<dbReference type="EMBL" id="JBCGDC010000094">
    <property type="protein sequence ID" value="MFB6396482.1"/>
    <property type="molecule type" value="Genomic_DNA"/>
</dbReference>
<evidence type="ECO:0000256" key="1">
    <source>
        <dbReference type="SAM" id="MobiDB-lite"/>
    </source>
</evidence>
<dbReference type="InterPro" id="IPR010982">
    <property type="entry name" value="Lambda_DNA-bd_dom_sf"/>
</dbReference>
<dbReference type="Gene3D" id="1.10.260.40">
    <property type="entry name" value="lambda repressor-like DNA-binding domains"/>
    <property type="match status" value="1"/>
</dbReference>
<dbReference type="PROSITE" id="PS50943">
    <property type="entry name" value="HTH_CROC1"/>
    <property type="match status" value="1"/>
</dbReference>
<reference evidence="3 4" key="1">
    <citation type="submission" date="2024-04" db="EMBL/GenBank/DDBJ databases">
        <title>Polymorphospora sp. isolated from Baiyangdian Lake in Xiong'an New Area.</title>
        <authorList>
            <person name="Zhang X."/>
            <person name="Liu J."/>
        </authorList>
    </citation>
    <scope>NUCLEOTIDE SEQUENCE [LARGE SCALE GENOMIC DNA]</scope>
    <source>
        <strain evidence="3 4">2-325</strain>
    </source>
</reference>
<sequence>NAQCGACQTAKRGEPFHVPHMTAEFWDEPAMRDALRNRHLGQIIRAWRTHPQQGRQAVSQNLVAAWMGITQTQLSRIETGGPVVHLDRLIEWAKALRIPPHLLWFTLPTNGDSQETLDQSPIGPPPLRSAAEGAAAAENTTDVPLPLDRESDEEDLVDVAGRIQRLRRTVAPEVIDHLRDSLRGAIEGYERSAASTQIHRLVRQRRWIDELVGECGDQAQQRQLFAVAAGVSGLLGYITVGRSRFVLARAYCEEAFQLGRAANDANLQAWARGLQSFCEYYARRYNSAFDFAVDGLAIAGSGPQSVRLAVNGVARSLGKLGDVEGVHRIIGDAYGLLARNEPPSGIPSSISFGCYNETQVASNAATAYVSLGMPEKVDEYISLALPEIIDSGSTWSRSLVALDIAKSCTVSKGDLDRACDAAIEALKISFNKPVVSVEQRATEFVQAATQAWGNVSQVQQVSEALAHYVKGYRVG</sequence>
<evidence type="ECO:0000259" key="2">
    <source>
        <dbReference type="PROSITE" id="PS50943"/>
    </source>
</evidence>
<dbReference type="SUPFAM" id="SSF47413">
    <property type="entry name" value="lambda repressor-like DNA-binding domains"/>
    <property type="match status" value="1"/>
</dbReference>
<proteinExistence type="predicted"/>
<dbReference type="CDD" id="cd00093">
    <property type="entry name" value="HTH_XRE"/>
    <property type="match status" value="1"/>
</dbReference>
<dbReference type="Pfam" id="PF01381">
    <property type="entry name" value="HTH_3"/>
    <property type="match status" value="1"/>
</dbReference>
<accession>A0ABV5CWZ6</accession>
<protein>
    <submittedName>
        <fullName evidence="3">Helix-turn-helix transcriptional regulator</fullName>
    </submittedName>
</protein>
<evidence type="ECO:0000313" key="3">
    <source>
        <dbReference type="EMBL" id="MFB6396482.1"/>
    </source>
</evidence>
<dbReference type="RefSeq" id="WP_375735894.1">
    <property type="nucleotide sequence ID" value="NZ_JBCGDC010000094.1"/>
</dbReference>
<feature type="domain" description="HTH cro/C1-type" evidence="2">
    <location>
        <begin position="67"/>
        <end position="103"/>
    </location>
</feature>
<dbReference type="InterPro" id="IPR001387">
    <property type="entry name" value="Cro/C1-type_HTH"/>
</dbReference>
<dbReference type="Proteomes" id="UP001582793">
    <property type="component" value="Unassembled WGS sequence"/>
</dbReference>
<keyword evidence="4" id="KW-1185">Reference proteome</keyword>
<gene>
    <name evidence="3" type="ORF">AAFH96_25745</name>
</gene>
<name>A0ABV5CWZ6_9ACTN</name>
<organism evidence="3 4">
    <name type="scientific">Polymorphospora lycopeni</name>
    <dbReference type="NCBI Taxonomy" id="3140240"/>
    <lineage>
        <taxon>Bacteria</taxon>
        <taxon>Bacillati</taxon>
        <taxon>Actinomycetota</taxon>
        <taxon>Actinomycetes</taxon>
        <taxon>Micromonosporales</taxon>
        <taxon>Micromonosporaceae</taxon>
        <taxon>Polymorphospora</taxon>
    </lineage>
</organism>
<feature type="non-terminal residue" evidence="3">
    <location>
        <position position="1"/>
    </location>
</feature>
<comment type="caution">
    <text evidence="3">The sequence shown here is derived from an EMBL/GenBank/DDBJ whole genome shotgun (WGS) entry which is preliminary data.</text>
</comment>
<evidence type="ECO:0000313" key="4">
    <source>
        <dbReference type="Proteomes" id="UP001582793"/>
    </source>
</evidence>
<feature type="region of interest" description="Disordered" evidence="1">
    <location>
        <begin position="113"/>
        <end position="148"/>
    </location>
</feature>